<evidence type="ECO:0000313" key="7">
    <source>
        <dbReference type="Proteomes" id="UP000564425"/>
    </source>
</evidence>
<reference evidence="2" key="2">
    <citation type="submission" date="2018-02" db="EMBL/GenBank/DDBJ databases">
        <title>Complete genome sequence of the Methanococcus maripaludis type strain JJ (DSM 2067), a model for selenoprotein synthesis in Archaea.</title>
        <authorList>
            <person name="Poehlein A."/>
            <person name="Heym D."/>
            <person name="Quitzke V."/>
            <person name="Fersch J."/>
            <person name="Daniel R."/>
            <person name="Rother M."/>
        </authorList>
    </citation>
    <scope>NUCLEOTIDE SEQUENCE [LARGE SCALE GENOMIC DNA]</scope>
    <source>
        <strain evidence="2">DSM 2067</strain>
    </source>
</reference>
<dbReference type="EMBL" id="CP026606">
    <property type="protein sequence ID" value="AVB75870.1"/>
    <property type="molecule type" value="Genomic_DNA"/>
</dbReference>
<dbReference type="EMBL" id="JACDUO010000001">
    <property type="protein sequence ID" value="MBA2864287.1"/>
    <property type="molecule type" value="Genomic_DNA"/>
</dbReference>
<accession>A0A2L1C9J2</accession>
<dbReference type="EMBL" id="JACDUH010000001">
    <property type="protein sequence ID" value="MBA2851098.1"/>
    <property type="molecule type" value="Genomic_DNA"/>
</dbReference>
<evidence type="ECO:0000313" key="9">
    <source>
        <dbReference type="Proteomes" id="UP000590564"/>
    </source>
</evidence>
<dbReference type="KEGG" id="mmad:MMJJ_04530"/>
<keyword evidence="1" id="KW-0812">Transmembrane</keyword>
<evidence type="ECO:0000313" key="2">
    <source>
        <dbReference type="EMBL" id="AVB75870.1"/>
    </source>
</evidence>
<evidence type="ECO:0000313" key="3">
    <source>
        <dbReference type="EMBL" id="MBA2851098.1"/>
    </source>
</evidence>
<proteinExistence type="predicted"/>
<reference evidence="7 8" key="3">
    <citation type="submission" date="2020-07" db="EMBL/GenBank/DDBJ databases">
        <title>Genomic Encyclopedia of Type Strains, Phase IV (KMG-V): Genome sequencing to study the core and pangenomes of soil and plant-associated prokaryotes.</title>
        <authorList>
            <person name="Whitman W."/>
        </authorList>
    </citation>
    <scope>NUCLEOTIDE SEQUENCE [LARGE SCALE GENOMIC DNA]</scope>
    <source>
        <strain evidence="3 7">A1</strain>
        <strain evidence="4 8">C13</strain>
        <strain evidence="5 9">D1</strain>
    </source>
</reference>
<dbReference type="AlphaFoldDB" id="A0A2L1C9J2"/>
<evidence type="ECO:0000313" key="6">
    <source>
        <dbReference type="Proteomes" id="UP000239462"/>
    </source>
</evidence>
<dbReference type="EMBL" id="JACHED010000002">
    <property type="protein sequence ID" value="MBB6497213.1"/>
    <property type="molecule type" value="Genomic_DNA"/>
</dbReference>
<keyword evidence="1" id="KW-0472">Membrane</keyword>
<feature type="transmembrane region" description="Helical" evidence="1">
    <location>
        <begin position="42"/>
        <end position="65"/>
    </location>
</feature>
<protein>
    <submittedName>
        <fullName evidence="3">Putative membrane protein YqjE</fullName>
    </submittedName>
</protein>
<name>A0A2L1C9J2_METMI</name>
<dbReference type="GeneID" id="36101546"/>
<dbReference type="Proteomes" id="UP000567099">
    <property type="component" value="Unassembled WGS sequence"/>
</dbReference>
<evidence type="ECO:0000313" key="8">
    <source>
        <dbReference type="Proteomes" id="UP000567099"/>
    </source>
</evidence>
<gene>
    <name evidence="3" type="ORF">HNP86_001229</name>
    <name evidence="4" type="ORF">HNP94_001287</name>
    <name evidence="5" type="ORF">HNP96_001254</name>
    <name evidence="2" type="ORF">MMJJ_04530</name>
</gene>
<dbReference type="RefSeq" id="WP_104837493.1">
    <property type="nucleotide sequence ID" value="NZ_CP026606.1"/>
</dbReference>
<sequence length="76" mass="8692">MKKEINIILLLILWIVLAYSVGLNPELLSFLTNYISYGINDIAAIFVILMVILSIITAWGLIWSINKSLKEYSKDF</sequence>
<reference evidence="6" key="1">
    <citation type="journal article" date="2018" name="Genome Announc.">
        <title>Complete Genome Sequence of the Methanococcus maripaludis Type Strain JJ (DSM 2067), a Model for Selenoprotein Synthesis in Archaea.</title>
        <authorList>
            <person name="Poehlein A."/>
            <person name="Heym D."/>
            <person name="Quitzke V."/>
            <person name="Fersch J."/>
            <person name="Daniel R."/>
            <person name="Rother M."/>
        </authorList>
    </citation>
    <scope>NUCLEOTIDE SEQUENCE [LARGE SCALE GENOMIC DNA]</scope>
    <source>
        <strain evidence="6">DSM 2067</strain>
    </source>
</reference>
<evidence type="ECO:0000256" key="1">
    <source>
        <dbReference type="SAM" id="Phobius"/>
    </source>
</evidence>
<evidence type="ECO:0000313" key="4">
    <source>
        <dbReference type="EMBL" id="MBA2864287.1"/>
    </source>
</evidence>
<organism evidence="2 6">
    <name type="scientific">Methanococcus maripaludis</name>
    <name type="common">Methanococcus deltae</name>
    <dbReference type="NCBI Taxonomy" id="39152"/>
    <lineage>
        <taxon>Archaea</taxon>
        <taxon>Methanobacteriati</taxon>
        <taxon>Methanobacteriota</taxon>
        <taxon>Methanomada group</taxon>
        <taxon>Methanococci</taxon>
        <taxon>Methanococcales</taxon>
        <taxon>Methanococcaceae</taxon>
        <taxon>Methanococcus</taxon>
    </lineage>
</organism>
<keyword evidence="1" id="KW-1133">Transmembrane helix</keyword>
<dbReference type="Proteomes" id="UP000239462">
    <property type="component" value="Chromosome"/>
</dbReference>
<evidence type="ECO:0000313" key="5">
    <source>
        <dbReference type="EMBL" id="MBB6497213.1"/>
    </source>
</evidence>
<dbReference type="Proteomes" id="UP000590564">
    <property type="component" value="Unassembled WGS sequence"/>
</dbReference>
<dbReference type="Proteomes" id="UP000564425">
    <property type="component" value="Unassembled WGS sequence"/>
</dbReference>